<evidence type="ECO:0000313" key="4">
    <source>
        <dbReference type="EMBL" id="MCP2165445.1"/>
    </source>
</evidence>
<dbReference type="Gene3D" id="3.30.420.40">
    <property type="match status" value="2"/>
</dbReference>
<sequence>MDGSSPRELPARDRGHSPRDQPGLRRANLALVLRALREHGPHSRAGLSRLTGLNKATTSSLVAELEQRRLVRLGDAVPNQFGRPGHLVELRPAAVCGIGLEVNVDYLAVAVVDLPGNLVEHRRIAADVVALGQDRALDRLAELAEHGLAHVRGLAGWVSGITAAVPALVDSDNGVVRFAPNLGWRELPVVEGLARRLGLPADQLGVHNDANLSALAEYAHGVAAGSGDLLYLTGEVGVGGGVIAGGQLLRGATGFTGEVGHMPLDPTGTPCGCGRRGCWETQVGLAALLRAVGGPDDEVTDPSLDLEGRLAVVKGRAEAGDPRTLAALRQIGSALGVGASILVNVLNPTAVVLGGYFATLGEWLVEPALAELSGRVLAPERGGCALVLSDLGFTAAVRGGGYAALERVFDDPTLVPPGDSPGAGPGEGAR</sequence>
<accession>A0AAE3GC78</accession>
<evidence type="ECO:0000256" key="1">
    <source>
        <dbReference type="ARBA" id="ARBA00006479"/>
    </source>
</evidence>
<dbReference type="InterPro" id="IPR036388">
    <property type="entry name" value="WH-like_DNA-bd_sf"/>
</dbReference>
<dbReference type="SUPFAM" id="SSF46785">
    <property type="entry name" value="Winged helix' DNA-binding domain"/>
    <property type="match status" value="1"/>
</dbReference>
<dbReference type="PANTHER" id="PTHR18964:SF149">
    <property type="entry name" value="BIFUNCTIONAL UDP-N-ACETYLGLUCOSAMINE 2-EPIMERASE_N-ACETYLMANNOSAMINE KINASE"/>
    <property type="match status" value="1"/>
</dbReference>
<feature type="region of interest" description="Disordered" evidence="2">
    <location>
        <begin position="1"/>
        <end position="23"/>
    </location>
</feature>
<dbReference type="PANTHER" id="PTHR18964">
    <property type="entry name" value="ROK (REPRESSOR, ORF, KINASE) FAMILY"/>
    <property type="match status" value="1"/>
</dbReference>
<gene>
    <name evidence="4" type="ORF">LX83_002303</name>
</gene>
<dbReference type="GO" id="GO:0003700">
    <property type="term" value="F:DNA-binding transcription factor activity"/>
    <property type="evidence" value="ECO:0007669"/>
    <property type="project" value="InterPro"/>
</dbReference>
<dbReference type="Pfam" id="PF12802">
    <property type="entry name" value="MarR_2"/>
    <property type="match status" value="1"/>
</dbReference>
<evidence type="ECO:0000256" key="2">
    <source>
        <dbReference type="SAM" id="MobiDB-lite"/>
    </source>
</evidence>
<dbReference type="Proteomes" id="UP001206128">
    <property type="component" value="Unassembled WGS sequence"/>
</dbReference>
<reference evidence="4" key="1">
    <citation type="submission" date="2022-06" db="EMBL/GenBank/DDBJ databases">
        <title>Genomic Encyclopedia of Archaeal and Bacterial Type Strains, Phase II (KMG-II): from individual species to whole genera.</title>
        <authorList>
            <person name="Goeker M."/>
        </authorList>
    </citation>
    <scope>NUCLEOTIDE SEQUENCE</scope>
    <source>
        <strain evidence="4">DSM 43935</strain>
    </source>
</reference>
<evidence type="ECO:0000313" key="5">
    <source>
        <dbReference type="Proteomes" id="UP001206128"/>
    </source>
</evidence>
<protein>
    <submittedName>
        <fullName evidence="4">Sugar kinase of the NBD/HSP70 family, may containing an N-terminal HTH domain</fullName>
    </submittedName>
</protein>
<comment type="caution">
    <text evidence="4">The sequence shown here is derived from an EMBL/GenBank/DDBJ whole genome shotgun (WGS) entry which is preliminary data.</text>
</comment>
<dbReference type="AlphaFoldDB" id="A0AAE3GC78"/>
<feature type="compositionally biased region" description="Basic and acidic residues" evidence="2">
    <location>
        <begin position="9"/>
        <end position="23"/>
    </location>
</feature>
<dbReference type="SUPFAM" id="SSF53067">
    <property type="entry name" value="Actin-like ATPase domain"/>
    <property type="match status" value="1"/>
</dbReference>
<organism evidence="4 5">
    <name type="scientific">Goodfellowiella coeruleoviolacea</name>
    <dbReference type="NCBI Taxonomy" id="334858"/>
    <lineage>
        <taxon>Bacteria</taxon>
        <taxon>Bacillati</taxon>
        <taxon>Actinomycetota</taxon>
        <taxon>Actinomycetes</taxon>
        <taxon>Pseudonocardiales</taxon>
        <taxon>Pseudonocardiaceae</taxon>
        <taxon>Goodfellowiella</taxon>
    </lineage>
</organism>
<keyword evidence="4" id="KW-0418">Kinase</keyword>
<dbReference type="InterPro" id="IPR036390">
    <property type="entry name" value="WH_DNA-bd_sf"/>
</dbReference>
<dbReference type="CDD" id="cd24076">
    <property type="entry name" value="ASKHA_ATPase_ROK_BsXylR-like"/>
    <property type="match status" value="1"/>
</dbReference>
<dbReference type="Gene3D" id="1.10.10.10">
    <property type="entry name" value="Winged helix-like DNA-binding domain superfamily/Winged helix DNA-binding domain"/>
    <property type="match status" value="1"/>
</dbReference>
<feature type="domain" description="HTH marR-type" evidence="3">
    <location>
        <begin position="31"/>
        <end position="74"/>
    </location>
</feature>
<comment type="similarity">
    <text evidence="1">Belongs to the ROK (NagC/XylR) family.</text>
</comment>
<name>A0AAE3GC78_9PSEU</name>
<dbReference type="Pfam" id="PF00480">
    <property type="entry name" value="ROK"/>
    <property type="match status" value="1"/>
</dbReference>
<dbReference type="RefSeq" id="WP_253770281.1">
    <property type="nucleotide sequence ID" value="NZ_JAMTCK010000005.1"/>
</dbReference>
<proteinExistence type="inferred from homology"/>
<dbReference type="GO" id="GO:0016301">
    <property type="term" value="F:kinase activity"/>
    <property type="evidence" value="ECO:0007669"/>
    <property type="project" value="UniProtKB-KW"/>
</dbReference>
<dbReference type="EMBL" id="JAMTCK010000005">
    <property type="protein sequence ID" value="MCP2165445.1"/>
    <property type="molecule type" value="Genomic_DNA"/>
</dbReference>
<keyword evidence="5" id="KW-1185">Reference proteome</keyword>
<evidence type="ECO:0000259" key="3">
    <source>
        <dbReference type="Pfam" id="PF12802"/>
    </source>
</evidence>
<dbReference type="InterPro" id="IPR000600">
    <property type="entry name" value="ROK"/>
</dbReference>
<keyword evidence="4" id="KW-0808">Transferase</keyword>
<dbReference type="InterPro" id="IPR043129">
    <property type="entry name" value="ATPase_NBD"/>
</dbReference>
<dbReference type="InterPro" id="IPR000835">
    <property type="entry name" value="HTH_MarR-typ"/>
</dbReference>